<feature type="compositionally biased region" description="Polar residues" evidence="1">
    <location>
        <begin position="1"/>
        <end position="12"/>
    </location>
</feature>
<accession>A0A973WJJ5</accession>
<organism evidence="2">
    <name type="scientific">Bradyrhizobium quebecense</name>
    <dbReference type="NCBI Taxonomy" id="2748629"/>
    <lineage>
        <taxon>Bacteria</taxon>
        <taxon>Pseudomonadati</taxon>
        <taxon>Pseudomonadota</taxon>
        <taxon>Alphaproteobacteria</taxon>
        <taxon>Hyphomicrobiales</taxon>
        <taxon>Nitrobacteraceae</taxon>
        <taxon>Bradyrhizobium</taxon>
    </lineage>
</organism>
<proteinExistence type="predicted"/>
<dbReference type="AlphaFoldDB" id="A0A973WJJ5"/>
<reference evidence="2" key="1">
    <citation type="submission" date="2020-06" db="EMBL/GenBank/DDBJ databases">
        <title>Whole Genome Sequence of Bradyrhizobium sp. Strain 66S1MB.</title>
        <authorList>
            <person name="Bromfield E."/>
            <person name="Cloutier S."/>
        </authorList>
    </citation>
    <scope>NUCLEOTIDE SEQUENCE</scope>
    <source>
        <strain evidence="2">66S1MB</strain>
    </source>
</reference>
<dbReference type="RefSeq" id="WP_176529046.1">
    <property type="nucleotide sequence ID" value="NZ_CP088022.1"/>
</dbReference>
<comment type="caution">
    <text evidence="2">The sequence shown here is derived from an EMBL/GenBank/DDBJ whole genome shotgun (WGS) entry which is preliminary data.</text>
</comment>
<gene>
    <name evidence="2" type="ORF">HU230_04000</name>
</gene>
<evidence type="ECO:0000313" key="2">
    <source>
        <dbReference type="EMBL" id="NVL04892.1"/>
    </source>
</evidence>
<dbReference type="EMBL" id="JABWSX010000001">
    <property type="protein sequence ID" value="NVL04892.1"/>
    <property type="molecule type" value="Genomic_DNA"/>
</dbReference>
<evidence type="ECO:0000256" key="1">
    <source>
        <dbReference type="SAM" id="MobiDB-lite"/>
    </source>
</evidence>
<sequence length="178" mass="19004">MNLTANPPSGSQRALILSTPTGDDLPGATEARLRQARLFDHLDEVANQHVVEARALTSDRAAALMIEARRIAPQLLGQLMSDTDVEFCDMVARDVPYQWLPAVVSGPDASVEFEIARSPLPEAPTALRHGPDRQVYLEAASCISDIELTNRAGGEGEVMRDLACDGSGMPACPLGRGA</sequence>
<name>A0A973WJJ5_9BRAD</name>
<feature type="region of interest" description="Disordered" evidence="1">
    <location>
        <begin position="1"/>
        <end position="26"/>
    </location>
</feature>
<protein>
    <submittedName>
        <fullName evidence="2">Uncharacterized protein</fullName>
    </submittedName>
</protein>